<dbReference type="SUPFAM" id="SSF49503">
    <property type="entry name" value="Cupredoxins"/>
    <property type="match status" value="1"/>
</dbReference>
<feature type="chain" id="PRO_5015742955" evidence="1">
    <location>
        <begin position="23"/>
        <end position="111"/>
    </location>
</feature>
<organism evidence="3 4">
    <name type="scientific">Methylosinus sporium</name>
    <dbReference type="NCBI Taxonomy" id="428"/>
    <lineage>
        <taxon>Bacteria</taxon>
        <taxon>Pseudomonadati</taxon>
        <taxon>Pseudomonadota</taxon>
        <taxon>Alphaproteobacteria</taxon>
        <taxon>Hyphomicrobiales</taxon>
        <taxon>Methylocystaceae</taxon>
        <taxon>Methylosinus</taxon>
    </lineage>
</organism>
<dbReference type="InterPro" id="IPR028096">
    <property type="entry name" value="EfeO_Cupredoxin"/>
</dbReference>
<dbReference type="Pfam" id="PF13473">
    <property type="entry name" value="Cupredoxin_1"/>
    <property type="match status" value="1"/>
</dbReference>
<feature type="signal peptide" evidence="1">
    <location>
        <begin position="1"/>
        <end position="22"/>
    </location>
</feature>
<dbReference type="Gene3D" id="2.60.40.420">
    <property type="entry name" value="Cupredoxins - blue copper proteins"/>
    <property type="match status" value="1"/>
</dbReference>
<keyword evidence="1" id="KW-0732">Signal</keyword>
<dbReference type="OrthoDB" id="7161040at2"/>
<comment type="caution">
    <text evidence="3">The sequence shown here is derived from an EMBL/GenBank/DDBJ whole genome shotgun (WGS) entry which is preliminary data.</text>
</comment>
<dbReference type="InterPro" id="IPR008972">
    <property type="entry name" value="Cupredoxin"/>
</dbReference>
<evidence type="ECO:0000256" key="1">
    <source>
        <dbReference type="SAM" id="SignalP"/>
    </source>
</evidence>
<protein>
    <submittedName>
        <fullName evidence="3">Cupredoxin domain-containing protein</fullName>
    </submittedName>
</protein>
<dbReference type="EMBL" id="PUIV01000001">
    <property type="protein sequence ID" value="PWB95958.1"/>
    <property type="molecule type" value="Genomic_DNA"/>
</dbReference>
<dbReference type="RefSeq" id="WP_108915631.1">
    <property type="nucleotide sequence ID" value="NZ_BGJY01000001.1"/>
</dbReference>
<dbReference type="AlphaFoldDB" id="A0A2U1SWI9"/>
<reference evidence="3 4" key="1">
    <citation type="journal article" date="2018" name="Appl. Microbiol. Biotechnol.">
        <title>Co-cultivation of the strictly anaerobic methanogen Methanosarcina barkeri with aerobic methanotrophs in an oxygen-limited membrane bioreactor.</title>
        <authorList>
            <person name="In 't Zandt M.H."/>
            <person name="van den Bosch T.J.M."/>
            <person name="Rijkers R."/>
            <person name="van Kessel M.A.H.J."/>
            <person name="Jetten M.S.M."/>
            <person name="Welte C.U."/>
        </authorList>
    </citation>
    <scope>NUCLEOTIDE SEQUENCE [LARGE SCALE GENOMIC DNA]</scope>
    <source>
        <strain evidence="3 4">DSM 17706</strain>
    </source>
</reference>
<feature type="domain" description="EfeO-type cupredoxin-like" evidence="2">
    <location>
        <begin position="9"/>
        <end position="110"/>
    </location>
</feature>
<gene>
    <name evidence="3" type="ORF">C5689_01780</name>
</gene>
<evidence type="ECO:0000313" key="4">
    <source>
        <dbReference type="Proteomes" id="UP000245137"/>
    </source>
</evidence>
<evidence type="ECO:0000259" key="2">
    <source>
        <dbReference type="Pfam" id="PF13473"/>
    </source>
</evidence>
<evidence type="ECO:0000313" key="3">
    <source>
        <dbReference type="EMBL" id="PWB95958.1"/>
    </source>
</evidence>
<sequence>MTSSRILFAAAALAAGVVAAVAAEETSLEVSIKDHRFTPAELHAPADKPIVIVVKNLDSTPEEFESKALKIEKVVAGSAEITVRVRPLKAGSYKFFGEYHESTAKGVLVVE</sequence>
<accession>A0A2U1SWI9</accession>
<proteinExistence type="predicted"/>
<keyword evidence="4" id="KW-1185">Reference proteome</keyword>
<name>A0A2U1SWI9_METSR</name>
<dbReference type="Proteomes" id="UP000245137">
    <property type="component" value="Unassembled WGS sequence"/>
</dbReference>